<dbReference type="SUPFAM" id="SSF53448">
    <property type="entry name" value="Nucleotide-diphospho-sugar transferases"/>
    <property type="match status" value="1"/>
</dbReference>
<reference evidence="5" key="1">
    <citation type="submission" date="2020-12" db="EMBL/GenBank/DDBJ databases">
        <title>Leucobacter sp. CAS1, isolated from Chromium sludge.</title>
        <authorList>
            <person name="Xu Z."/>
        </authorList>
    </citation>
    <scope>NUCLEOTIDE SEQUENCE</scope>
    <source>
        <strain evidence="5">CSA1</strain>
    </source>
</reference>
<feature type="domain" description="Glycosyltransferase 2-like" evidence="3">
    <location>
        <begin position="5"/>
        <end position="150"/>
    </location>
</feature>
<evidence type="ECO:0000313" key="6">
    <source>
        <dbReference type="Proteomes" id="UP000608530"/>
    </source>
</evidence>
<accession>A0A934Q6P9</accession>
<protein>
    <submittedName>
        <fullName evidence="5">Glycosyltransferase</fullName>
    </submittedName>
</protein>
<dbReference type="GO" id="GO:0016757">
    <property type="term" value="F:glycosyltransferase activity"/>
    <property type="evidence" value="ECO:0007669"/>
    <property type="project" value="UniProtKB-KW"/>
</dbReference>
<evidence type="ECO:0000256" key="2">
    <source>
        <dbReference type="ARBA" id="ARBA00022679"/>
    </source>
</evidence>
<dbReference type="SUPFAM" id="SSF53756">
    <property type="entry name" value="UDP-Glycosyltransferase/glycogen phosphorylase"/>
    <property type="match status" value="2"/>
</dbReference>
<dbReference type="Pfam" id="PF13692">
    <property type="entry name" value="Glyco_trans_1_4"/>
    <property type="match status" value="1"/>
</dbReference>
<gene>
    <name evidence="5" type="ORF">JD276_01355</name>
</gene>
<dbReference type="AlphaFoldDB" id="A0A934Q6P9"/>
<proteinExistence type="predicted"/>
<sequence length="1178" mass="128553">MRSEIVVPVHDRTRPIGRAVESVLTDPESGVIVVAHNVDPAELEIPDDPRVKTLHLEGHVGLPGAAFDRGIAAATADWVGIMGSDDWFEAGALRSLRAHGEADGADGVLAPLAYQGAGRGFTPRTLRHRRLRAARDRLFYRTAPLGLFRRAILQDPVYAFGSDFPVGEDLAVSTRLWTSGLSLSYYPDAPAYVVGSDAKQRTTLSSRPLSEHGAAWLDIWDRPWVVALDGRTRHALAVKILRAHVWGAVAARPEPTDWNDGDFEWLSSLVRRILVEDPRALAPLRRGSARTLQAVASGNRPDALAAYAAEKSSGIGDALRTHDPRAVLEREAPLRWNAVGLGNTFRSRAGRFTRRPGSPAAATGVRGSSEDRRPTVLVFSFSPIVGDARVLKQVNLLRGEYRVVTCGFGDAPHGVAEHIELPATLLPTALDGRLITLRAYTAAYWRVPAIARAWRTLRGREFDAILANDIETVPIALRLKPAHGVHADLHEHYPSMHEYNEAWKRRISPYLSWLCARYATRARSTTTVSAGLQRAYEEQFGFTPEVVPNATPYAELEPAPVGDPIRLVHSGAGLRNRRLEVMLDAVRESRAEITFDLYLTLNDPAYLEELRSRYADEPRITFHDPVPYAELVATLSDYDVGVFVLPPTTFSYEWALPNKLFDFVQARLGVLIGPSPEMAALVRETGNGEIAPTFEAEGLRERIEALTPEAVARWKRASNESAVGLSAEQQSQAWLTAIEGLFDGRERGGRSMSVEVSAGSEQSYLALLSGRFPEMTGDYSFIRHEIDELASRFDHVLVYSFRPLDGPAAELPPNVRYAGALSTSPKFNGPIALLRPSRMRAALRSVMREARSGRMRGHIPLVLGNILTGERFALAVERGLRRAGATRGSQVSVYSFWGSHGALALPFLSERFRRVVRLHRFDLYEGVGGRLPLRASIFGSVDALLSISEDGRRHLDERFGSLIPAGALSVLRLGTADHGLGPEPAPIAERGEQEPIRVVSCSSVIDVKRVDSLIPALELLAGEHAVHWTHFGSGEGMSELVAATLAARARTPGLEIDLRGQTENSGVLEHYRNTPVDAFVNVSDSEGVPVSIMEALSFGIPAVATDVGGTGEIVGAQLGSGVLLPPRPDAARLADALLTVVRDRVSLDPRAVWERLSDARVSAAGIADLLTPRHDGSR</sequence>
<dbReference type="Gene3D" id="3.40.50.2000">
    <property type="entry name" value="Glycogen Phosphorylase B"/>
    <property type="match status" value="4"/>
</dbReference>
<dbReference type="InterPro" id="IPR028098">
    <property type="entry name" value="Glyco_trans_4-like_N"/>
</dbReference>
<dbReference type="RefSeq" id="WP_200112989.1">
    <property type="nucleotide sequence ID" value="NZ_JAEHOH010000001.1"/>
</dbReference>
<dbReference type="Gene3D" id="3.90.550.10">
    <property type="entry name" value="Spore Coat Polysaccharide Biosynthesis Protein SpsA, Chain A"/>
    <property type="match status" value="1"/>
</dbReference>
<dbReference type="Proteomes" id="UP000608530">
    <property type="component" value="Unassembled WGS sequence"/>
</dbReference>
<keyword evidence="6" id="KW-1185">Reference proteome</keyword>
<dbReference type="InterPro" id="IPR029044">
    <property type="entry name" value="Nucleotide-diphossugar_trans"/>
</dbReference>
<organism evidence="5 6">
    <name type="scientific">Leucobacter chromiisoli</name>
    <dbReference type="NCBI Taxonomy" id="2796471"/>
    <lineage>
        <taxon>Bacteria</taxon>
        <taxon>Bacillati</taxon>
        <taxon>Actinomycetota</taxon>
        <taxon>Actinomycetes</taxon>
        <taxon>Micrococcales</taxon>
        <taxon>Microbacteriaceae</taxon>
        <taxon>Leucobacter</taxon>
    </lineage>
</organism>
<feature type="domain" description="Glycosyltransferase subfamily 4-like N-terminal" evidence="4">
    <location>
        <begin position="416"/>
        <end position="550"/>
    </location>
</feature>
<evidence type="ECO:0000259" key="3">
    <source>
        <dbReference type="Pfam" id="PF00535"/>
    </source>
</evidence>
<dbReference type="PANTHER" id="PTHR12526:SF629">
    <property type="entry name" value="TEICHURONIC ACID BIOSYNTHESIS GLYCOSYLTRANSFERASE TUAH-RELATED"/>
    <property type="match status" value="1"/>
</dbReference>
<dbReference type="CDD" id="cd00761">
    <property type="entry name" value="Glyco_tranf_GTA_type"/>
    <property type="match status" value="1"/>
</dbReference>
<keyword evidence="2" id="KW-0808">Transferase</keyword>
<dbReference type="PANTHER" id="PTHR12526">
    <property type="entry name" value="GLYCOSYLTRANSFERASE"/>
    <property type="match status" value="1"/>
</dbReference>
<evidence type="ECO:0000256" key="1">
    <source>
        <dbReference type="ARBA" id="ARBA00022676"/>
    </source>
</evidence>
<dbReference type="Pfam" id="PF13439">
    <property type="entry name" value="Glyco_transf_4"/>
    <property type="match status" value="1"/>
</dbReference>
<dbReference type="Pfam" id="PF00535">
    <property type="entry name" value="Glycos_transf_2"/>
    <property type="match status" value="1"/>
</dbReference>
<evidence type="ECO:0000259" key="4">
    <source>
        <dbReference type="Pfam" id="PF13439"/>
    </source>
</evidence>
<comment type="caution">
    <text evidence="5">The sequence shown here is derived from an EMBL/GenBank/DDBJ whole genome shotgun (WGS) entry which is preliminary data.</text>
</comment>
<dbReference type="EMBL" id="JAEHOH010000001">
    <property type="protein sequence ID" value="MBK0417684.1"/>
    <property type="molecule type" value="Genomic_DNA"/>
</dbReference>
<name>A0A934Q6P9_9MICO</name>
<evidence type="ECO:0000313" key="5">
    <source>
        <dbReference type="EMBL" id="MBK0417684.1"/>
    </source>
</evidence>
<keyword evidence="1" id="KW-0328">Glycosyltransferase</keyword>
<dbReference type="InterPro" id="IPR001173">
    <property type="entry name" value="Glyco_trans_2-like"/>
</dbReference>